<dbReference type="SUPFAM" id="SSF54736">
    <property type="entry name" value="ClpS-like"/>
    <property type="match status" value="1"/>
</dbReference>
<dbReference type="InterPro" id="IPR008932">
    <property type="entry name" value="Ribosomal_bL12_oligo"/>
</dbReference>
<dbReference type="AlphaFoldDB" id="A0A497E5W5"/>
<dbReference type="GO" id="GO:0022625">
    <property type="term" value="C:cytosolic large ribosomal subunit"/>
    <property type="evidence" value="ECO:0007669"/>
    <property type="project" value="TreeGrafter"/>
</dbReference>
<proteinExistence type="inferred from homology"/>
<reference evidence="9 10" key="1">
    <citation type="submission" date="2018-06" db="EMBL/GenBank/DDBJ databases">
        <title>Extensive metabolic versatility and redundancy in microbially diverse, dynamic hydrothermal sediments.</title>
        <authorList>
            <person name="Dombrowski N."/>
            <person name="Teske A."/>
            <person name="Baker B.J."/>
        </authorList>
    </citation>
    <scope>NUCLEOTIDE SEQUENCE [LARGE SCALE GENOMIC DNA]</scope>
    <source>
        <strain evidence="9">B47_G16</strain>
    </source>
</reference>
<feature type="domain" description="Large ribosomal subunit protein bL12 oligomerization" evidence="8">
    <location>
        <begin position="199"/>
        <end position="244"/>
    </location>
</feature>
<dbReference type="Gene3D" id="3.30.1390.10">
    <property type="match status" value="1"/>
</dbReference>
<dbReference type="InterPro" id="IPR022973">
    <property type="entry name" value="Ribosomal_uL10_bac"/>
</dbReference>
<dbReference type="CDD" id="cd00387">
    <property type="entry name" value="Ribosomal_L7_L12"/>
    <property type="match status" value="1"/>
</dbReference>
<dbReference type="Pfam" id="PF00542">
    <property type="entry name" value="Ribosomal_L12"/>
    <property type="match status" value="1"/>
</dbReference>
<sequence length="320" mass="35361">MKLKLKEKIEQVERLRENLEKSEASFIVNYRGLKTTEFTELRKKLRDAGSFFRVVKNSLASRSVEGTNLKELREFFCGPTGIIFVEDDPATSAKILKEFIQDHPYLVLKGGVLDGQILKEDEVKALGDLPGRNELLAKLLLTMQSPLRELLGVLSAPLRDLVLVLRAILIKEGGLSMAKTSAEALEKKNEAKGGGETSKREEIIKAIEGMNVLELSKLVKELEERFGVQAVSPVAVSQAPAAAEKEKKEEKTEFNVILAEVGSKKIQVIKEVRKFVSLGLKEAKELVESAPKTIKEGASKEEALKIKEALEAVGAKVELK</sequence>
<comment type="subunit">
    <text evidence="5">Part of the ribosomal stalk of the 50S ribosomal subunit. The N-terminus interacts with L11 and the large rRNA to form the base of the stalk. The C-terminus forms an elongated spine to which L12 dimers bind in a sequential fashion forming a multimeric L10(L12)X complex.</text>
</comment>
<dbReference type="Proteomes" id="UP000279422">
    <property type="component" value="Unassembled WGS sequence"/>
</dbReference>
<protein>
    <recommendedName>
        <fullName evidence="5 6">Multifunctional fusion protein</fullName>
    </recommendedName>
    <domain>
        <recommendedName>
            <fullName evidence="5">Large ribosomal subunit protein uL10</fullName>
        </recommendedName>
    </domain>
    <domain>
        <recommendedName>
            <fullName evidence="6">Large ribosomal subunit protein bL12</fullName>
        </recommendedName>
    </domain>
</protein>
<dbReference type="NCBIfam" id="TIGR00855">
    <property type="entry name" value="L12"/>
    <property type="match status" value="1"/>
</dbReference>
<dbReference type="CDD" id="cd05797">
    <property type="entry name" value="Ribosomal_L10"/>
    <property type="match status" value="1"/>
</dbReference>
<keyword evidence="3 6" id="KW-0689">Ribosomal protein</keyword>
<comment type="subunit">
    <text evidence="6">Homodimer. Part of the ribosomal stalk of the 50S ribosomal subunit. Forms a multimeric L10(L12)X complex, where L10 forms an elongated spine to which 2 to 4 L12 dimers bind in a sequential fashion. Binds GTP-bound translation factors.</text>
</comment>
<dbReference type="PANTHER" id="PTHR45987">
    <property type="entry name" value="39S RIBOSOMAL PROTEIN L12"/>
    <property type="match status" value="1"/>
</dbReference>
<dbReference type="NCBIfam" id="NF000955">
    <property type="entry name" value="PRK00099.1-1"/>
    <property type="match status" value="1"/>
</dbReference>
<dbReference type="Gene3D" id="1.20.5.710">
    <property type="entry name" value="Single helix bin"/>
    <property type="match status" value="1"/>
</dbReference>
<dbReference type="SUPFAM" id="SSF160369">
    <property type="entry name" value="Ribosomal protein L10-like"/>
    <property type="match status" value="1"/>
</dbReference>
<dbReference type="GO" id="GO:0070180">
    <property type="term" value="F:large ribosomal subunit rRNA binding"/>
    <property type="evidence" value="ECO:0007669"/>
    <property type="project" value="UniProtKB-UniRule"/>
</dbReference>
<keyword evidence="5" id="KW-0699">rRNA-binding</keyword>
<comment type="similarity">
    <text evidence="1 6">Belongs to the bacterial ribosomal protein bL12 family.</text>
</comment>
<comment type="function">
    <text evidence="5">Forms part of the ribosomal stalk, playing a central role in the interaction of the ribosome with GTP-bound translation factors.</text>
</comment>
<evidence type="ECO:0000256" key="3">
    <source>
        <dbReference type="ARBA" id="ARBA00022980"/>
    </source>
</evidence>
<dbReference type="Pfam" id="PF16320">
    <property type="entry name" value="Ribosomal_L12_N"/>
    <property type="match status" value="1"/>
</dbReference>
<evidence type="ECO:0000256" key="2">
    <source>
        <dbReference type="ARBA" id="ARBA00008889"/>
    </source>
</evidence>
<keyword evidence="5" id="KW-0694">RNA-binding</keyword>
<dbReference type="GO" id="GO:0003729">
    <property type="term" value="F:mRNA binding"/>
    <property type="evidence" value="ECO:0007669"/>
    <property type="project" value="TreeGrafter"/>
</dbReference>
<dbReference type="GO" id="GO:0003735">
    <property type="term" value="F:structural constituent of ribosome"/>
    <property type="evidence" value="ECO:0007669"/>
    <property type="project" value="InterPro"/>
</dbReference>
<dbReference type="PANTHER" id="PTHR45987:SF4">
    <property type="entry name" value="LARGE RIBOSOMAL SUBUNIT PROTEIN BL12M"/>
    <property type="match status" value="1"/>
</dbReference>
<evidence type="ECO:0000256" key="1">
    <source>
        <dbReference type="ARBA" id="ARBA00007197"/>
    </source>
</evidence>
<evidence type="ECO:0000259" key="8">
    <source>
        <dbReference type="Pfam" id="PF16320"/>
    </source>
</evidence>
<dbReference type="EMBL" id="QMPZ01000017">
    <property type="protein sequence ID" value="RLE10115.1"/>
    <property type="molecule type" value="Genomic_DNA"/>
</dbReference>
<evidence type="ECO:0000256" key="6">
    <source>
        <dbReference type="HAMAP-Rule" id="MF_00368"/>
    </source>
</evidence>
<evidence type="ECO:0000313" key="9">
    <source>
        <dbReference type="EMBL" id="RLE10115.1"/>
    </source>
</evidence>
<keyword evidence="4 6" id="KW-0687">Ribonucleoprotein</keyword>
<dbReference type="SUPFAM" id="SSF48300">
    <property type="entry name" value="Ribosomal protein L7/12, oligomerisation (N-terminal) domain"/>
    <property type="match status" value="1"/>
</dbReference>
<dbReference type="InterPro" id="IPR043141">
    <property type="entry name" value="Ribosomal_uL10-like_sf"/>
</dbReference>
<dbReference type="InterPro" id="IPR036235">
    <property type="entry name" value="Ribosomal_bL12_oligo_N_sf"/>
</dbReference>
<evidence type="ECO:0000256" key="5">
    <source>
        <dbReference type="HAMAP-Rule" id="MF_00362"/>
    </source>
</evidence>
<accession>A0A497E5W5</accession>
<evidence type="ECO:0000256" key="4">
    <source>
        <dbReference type="ARBA" id="ARBA00023274"/>
    </source>
</evidence>
<evidence type="ECO:0000313" key="10">
    <source>
        <dbReference type="Proteomes" id="UP000279422"/>
    </source>
</evidence>
<dbReference type="HAMAP" id="MF_00362">
    <property type="entry name" value="Ribosomal_uL10"/>
    <property type="match status" value="1"/>
</dbReference>
<dbReference type="Gene3D" id="6.10.250.290">
    <property type="match status" value="1"/>
</dbReference>
<dbReference type="InterPro" id="IPR001790">
    <property type="entry name" value="Ribosomal_uL10"/>
</dbReference>
<name>A0A497E5W5_UNCAE</name>
<comment type="function">
    <text evidence="6">Forms part of the ribosomal stalk which helps the ribosome interact with GTP-bound translation factors. Is thus essential for accurate translation.</text>
</comment>
<dbReference type="InterPro" id="IPR013823">
    <property type="entry name" value="Ribosomal_bL12_C"/>
</dbReference>
<comment type="caution">
    <text evidence="9">The sequence shown here is derived from an EMBL/GenBank/DDBJ whole genome shotgun (WGS) entry which is preliminary data.</text>
</comment>
<dbReference type="InterPro" id="IPR014719">
    <property type="entry name" value="Ribosomal_bL12_C/ClpS-like"/>
</dbReference>
<evidence type="ECO:0000259" key="7">
    <source>
        <dbReference type="Pfam" id="PF00542"/>
    </source>
</evidence>
<organism evidence="9 10">
    <name type="scientific">Aerophobetes bacterium</name>
    <dbReference type="NCBI Taxonomy" id="2030807"/>
    <lineage>
        <taxon>Bacteria</taxon>
        <taxon>Candidatus Aerophobota</taxon>
    </lineage>
</organism>
<comment type="similarity">
    <text evidence="2 5">Belongs to the universal ribosomal protein uL10 family.</text>
</comment>
<feature type="domain" description="Large ribosomal subunit protein bL12 C-terminal" evidence="7">
    <location>
        <begin position="254"/>
        <end position="320"/>
    </location>
</feature>
<dbReference type="FunFam" id="3.30.1390.10:FF:000001">
    <property type="entry name" value="50S ribosomal protein L7/L12"/>
    <property type="match status" value="1"/>
</dbReference>
<dbReference type="InterPro" id="IPR000206">
    <property type="entry name" value="Ribosomal_bL12"/>
</dbReference>
<dbReference type="GO" id="GO:0006412">
    <property type="term" value="P:translation"/>
    <property type="evidence" value="ECO:0007669"/>
    <property type="project" value="UniProtKB-UniRule"/>
</dbReference>
<dbReference type="InterPro" id="IPR047865">
    <property type="entry name" value="Ribosomal_uL10_bac_type"/>
</dbReference>
<dbReference type="Gene3D" id="3.30.70.1730">
    <property type="match status" value="1"/>
</dbReference>
<dbReference type="HAMAP" id="MF_00368">
    <property type="entry name" value="Ribosomal_bL12"/>
    <property type="match status" value="1"/>
</dbReference>
<dbReference type="Pfam" id="PF00466">
    <property type="entry name" value="Ribosomal_L10"/>
    <property type="match status" value="1"/>
</dbReference>
<gene>
    <name evidence="5" type="primary">rplJ</name>
    <name evidence="6" type="synonym">rplL</name>
    <name evidence="9" type="ORF">DRJ00_02400</name>
</gene>